<dbReference type="RefSeq" id="XP_046589002.1">
    <property type="nucleotide sequence ID" value="XM_046733046.1"/>
</dbReference>
<accession>A0ABM3FLV4</accession>
<dbReference type="InterPro" id="IPR029195">
    <property type="entry name" value="HCFC1R1"/>
</dbReference>
<dbReference type="GeneID" id="107221351"/>
<name>A0ABM3FLV4_NEOLC</name>
<evidence type="ECO:0000313" key="2">
    <source>
        <dbReference type="Proteomes" id="UP000829291"/>
    </source>
</evidence>
<sequence>MLTTEGTTIGSLWNGQILQQKKITELRYWVVMALQYHLNPPMQSTMGGANLHTPQSVFQHMMGQQNSPQQGGPWLQMPQVPALSMPWSVPALQQPDLIRFTGERSQPAYDTMSLHQKRKLSTPDITDTRQIKQFITEEKMASHFQGLHISSNYQAQNSPPSTSTAHSPQRVCNNLEYMNSNMESAEGINLDQNDCRKPRLVISEEVRRLQEEPLIPTSLLSKLERPSMALVLWEPPSKHLARVLPVPRDTPTPIPNFLEDGNNNNNNNNNNRNSNNNNNNNGIIDLNQCSPQLEPMEL</sequence>
<organism evidence="2 3">
    <name type="scientific">Neodiprion lecontei</name>
    <name type="common">Redheaded pine sawfly</name>
    <dbReference type="NCBI Taxonomy" id="441921"/>
    <lineage>
        <taxon>Eukaryota</taxon>
        <taxon>Metazoa</taxon>
        <taxon>Ecdysozoa</taxon>
        <taxon>Arthropoda</taxon>
        <taxon>Hexapoda</taxon>
        <taxon>Insecta</taxon>
        <taxon>Pterygota</taxon>
        <taxon>Neoptera</taxon>
        <taxon>Endopterygota</taxon>
        <taxon>Hymenoptera</taxon>
        <taxon>Tenthredinoidea</taxon>
        <taxon>Diprionidae</taxon>
        <taxon>Diprioninae</taxon>
        <taxon>Neodiprion</taxon>
    </lineage>
</organism>
<dbReference type="PANTHER" id="PTHR16246">
    <property type="entry name" value="HOST CELL FACTOR C1 REGULATOR 1"/>
    <property type="match status" value="1"/>
</dbReference>
<feature type="region of interest" description="Disordered" evidence="1">
    <location>
        <begin position="245"/>
        <end position="298"/>
    </location>
</feature>
<feature type="compositionally biased region" description="Low complexity" evidence="1">
    <location>
        <begin position="262"/>
        <end position="281"/>
    </location>
</feature>
<dbReference type="PANTHER" id="PTHR16246:SF2">
    <property type="entry name" value="HOST CELL FACTOR C1 REGULATOR 1"/>
    <property type="match status" value="1"/>
</dbReference>
<evidence type="ECO:0000313" key="3">
    <source>
        <dbReference type="RefSeq" id="XP_046589002.1"/>
    </source>
</evidence>
<gene>
    <name evidence="3" type="primary">LOC107221351</name>
</gene>
<dbReference type="Proteomes" id="UP000829291">
    <property type="component" value="Chromosome 2"/>
</dbReference>
<reference evidence="3" key="1">
    <citation type="submission" date="2025-08" db="UniProtKB">
        <authorList>
            <consortium name="RefSeq"/>
        </authorList>
    </citation>
    <scope>IDENTIFICATION</scope>
    <source>
        <tissue evidence="3">Thorax and Abdomen</tissue>
    </source>
</reference>
<protein>
    <submittedName>
        <fullName evidence="3">Mediator of RNA polymerase II transcription subunit 26 isoform X1</fullName>
    </submittedName>
</protein>
<proteinExistence type="predicted"/>
<keyword evidence="2" id="KW-1185">Reference proteome</keyword>
<evidence type="ECO:0000256" key="1">
    <source>
        <dbReference type="SAM" id="MobiDB-lite"/>
    </source>
</evidence>